<accession>A0ACB6RJF1</accession>
<sequence length="187" mass="21620">MCACWVERALACSRWITIDFVEYLCRHCIPRSVNWRHFPTAQDIELTRFESWSSYNLSLIQFVCSRRVVKCSQPKSNHRCGGVYIDNCPPRRQVTQGLPSLDIMLFKLIVRYHRSRRRPLFRSKDAMYEKGRSIRNKAAIVSARSSRALHCTVATIPDGDDPCPVCPSFSSFPVCIARRIIDTVQLH</sequence>
<dbReference type="EMBL" id="MU006748">
    <property type="protein sequence ID" value="KAF2622085.1"/>
    <property type="molecule type" value="Genomic_DNA"/>
</dbReference>
<name>A0ACB6RJF1_9PLEO</name>
<gene>
    <name evidence="1" type="ORF">BU25DRAFT_218828</name>
</gene>
<keyword evidence="2" id="KW-1185">Reference proteome</keyword>
<evidence type="ECO:0000313" key="1">
    <source>
        <dbReference type="EMBL" id="KAF2622085.1"/>
    </source>
</evidence>
<protein>
    <submittedName>
        <fullName evidence="1">Uncharacterized protein</fullName>
    </submittedName>
</protein>
<comment type="caution">
    <text evidence="1">The sequence shown here is derived from an EMBL/GenBank/DDBJ whole genome shotgun (WGS) entry which is preliminary data.</text>
</comment>
<evidence type="ECO:0000313" key="2">
    <source>
        <dbReference type="Proteomes" id="UP000799754"/>
    </source>
</evidence>
<organism evidence="1 2">
    <name type="scientific">Macroventuria anomochaeta</name>
    <dbReference type="NCBI Taxonomy" id="301207"/>
    <lineage>
        <taxon>Eukaryota</taxon>
        <taxon>Fungi</taxon>
        <taxon>Dikarya</taxon>
        <taxon>Ascomycota</taxon>
        <taxon>Pezizomycotina</taxon>
        <taxon>Dothideomycetes</taxon>
        <taxon>Pleosporomycetidae</taxon>
        <taxon>Pleosporales</taxon>
        <taxon>Pleosporineae</taxon>
        <taxon>Didymellaceae</taxon>
        <taxon>Macroventuria</taxon>
    </lineage>
</organism>
<dbReference type="Proteomes" id="UP000799754">
    <property type="component" value="Unassembled WGS sequence"/>
</dbReference>
<proteinExistence type="predicted"/>
<reference evidence="1" key="1">
    <citation type="journal article" date="2020" name="Stud. Mycol.">
        <title>101 Dothideomycetes genomes: a test case for predicting lifestyles and emergence of pathogens.</title>
        <authorList>
            <person name="Haridas S."/>
            <person name="Albert R."/>
            <person name="Binder M."/>
            <person name="Bloem J."/>
            <person name="Labutti K."/>
            <person name="Salamov A."/>
            <person name="Andreopoulos B."/>
            <person name="Baker S."/>
            <person name="Barry K."/>
            <person name="Bills G."/>
            <person name="Bluhm B."/>
            <person name="Cannon C."/>
            <person name="Castanera R."/>
            <person name="Culley D."/>
            <person name="Daum C."/>
            <person name="Ezra D."/>
            <person name="Gonzalez J."/>
            <person name="Henrissat B."/>
            <person name="Kuo A."/>
            <person name="Liang C."/>
            <person name="Lipzen A."/>
            <person name="Lutzoni F."/>
            <person name="Magnuson J."/>
            <person name="Mondo S."/>
            <person name="Nolan M."/>
            <person name="Ohm R."/>
            <person name="Pangilinan J."/>
            <person name="Park H.-J."/>
            <person name="Ramirez L."/>
            <person name="Alfaro M."/>
            <person name="Sun H."/>
            <person name="Tritt A."/>
            <person name="Yoshinaga Y."/>
            <person name="Zwiers L.-H."/>
            <person name="Turgeon B."/>
            <person name="Goodwin S."/>
            <person name="Spatafora J."/>
            <person name="Crous P."/>
            <person name="Grigoriev I."/>
        </authorList>
    </citation>
    <scope>NUCLEOTIDE SEQUENCE</scope>
    <source>
        <strain evidence="1">CBS 525.71</strain>
    </source>
</reference>